<reference evidence="9" key="1">
    <citation type="journal article" date="2014" name="Genome Announc.">
        <title>Genome sequence and annotation of Acremonium chrysogenum, producer of the beta-lactam antibiotic cephalosporin C.</title>
        <authorList>
            <person name="Terfehr D."/>
            <person name="Dahlmann T.A."/>
            <person name="Specht T."/>
            <person name="Zadra I."/>
            <person name="Kuernsteiner H."/>
            <person name="Kueck U."/>
        </authorList>
    </citation>
    <scope>NUCLEOTIDE SEQUENCE [LARGE SCALE GENOMIC DNA]</scope>
    <source>
        <strain evidence="9">ATCC 11550 / CBS 779.69 / DSM 880 / IAM 14645 / JCM 23072 / IMI 49137</strain>
    </source>
</reference>
<accession>A0A086T3Y1</accession>
<sequence length="685" mass="76594">MPRYRPRRDDDEGRRRPSSPPRRPRSPPRQDRRDRDAYRNNADSYRSNGDSYRPPQGDFTFRVGGPGGAPNFPSAPFPSNGRPGGRGGRRDGNRGGRGGRGGRRWQPPPHLSERALFSDSIKNLPEEALHDKEGAAKFRDLDELSDDDEQEMEISSHSSQSDSEKPSKKRSKTAASDSAANAAPKWSNSDPYAALPCPDETQQKKRDVVALIRKARNEEAEKQTTGLQEADEFIAFESSEDEAEEVRHDLPPKPPTEPPPPLPSGPPPPLGMADGAINGSIPIQRDLNGPLGSRKRTANDEIKPPNYGKLKKASMKPAKGLVVHAWEPKPDEDPCPWATVDHSGTPNVAFRLHKEIIDFYDYVRPREFEQRIRDNLIENLKKAMRRDNRNFASAQVFAFGSFMSGLYLPTADMDLVVCSASFMRGGPPTYLSAKNWLYKFQKLLVAQRVAEQESIEVIAHARIPLVKFVDKLTGLRVDVSFENLGGVDAVDTFLRWKERYPAMPILVTVIKHFLLMRGLNEPVNGGIGGFSVICLVVSMLQLMPQVQSKSLIPEHNLGEMLLEFFDLYGRQFCHEKNAISLTGTIGYVRKTDVKGFTYRNTDRLSIIDPNNPSNDISGGSSNTPSILARFEEAYRTLRNRMKHVASSGDKGGILEAILKGDYSSFREQRDYLRYVHETNLGPCSD</sequence>
<dbReference type="GO" id="GO:0046872">
    <property type="term" value="F:metal ion binding"/>
    <property type="evidence" value="ECO:0007669"/>
    <property type="project" value="UniProtKB-KW"/>
</dbReference>
<feature type="compositionally biased region" description="Low complexity" evidence="5">
    <location>
        <begin position="174"/>
        <end position="183"/>
    </location>
</feature>
<evidence type="ECO:0000256" key="4">
    <source>
        <dbReference type="ARBA" id="ARBA00022842"/>
    </source>
</evidence>
<comment type="similarity">
    <text evidence="1">Belongs to the DNA polymerase type-B-like family.</text>
</comment>
<dbReference type="OrthoDB" id="273917at2759"/>
<dbReference type="Gene3D" id="3.30.460.10">
    <property type="entry name" value="Beta Polymerase, domain 2"/>
    <property type="match status" value="1"/>
</dbReference>
<dbReference type="GO" id="GO:0043634">
    <property type="term" value="P:polyadenylation-dependent ncRNA catabolic process"/>
    <property type="evidence" value="ECO:0007669"/>
    <property type="project" value="TreeGrafter"/>
</dbReference>
<dbReference type="Proteomes" id="UP000029964">
    <property type="component" value="Unassembled WGS sequence"/>
</dbReference>
<dbReference type="InterPro" id="IPR045862">
    <property type="entry name" value="Trf4-like"/>
</dbReference>
<feature type="domain" description="Poly(A) RNA polymerase mitochondrial-like central palm" evidence="7">
    <location>
        <begin position="352"/>
        <end position="488"/>
    </location>
</feature>
<dbReference type="PANTHER" id="PTHR23092:SF15">
    <property type="entry name" value="INACTIVE NON-CANONICAL POLY(A) RNA POLYMERASE PROTEIN TRF4-2-RELATED"/>
    <property type="match status" value="1"/>
</dbReference>
<evidence type="ECO:0000313" key="8">
    <source>
        <dbReference type="EMBL" id="KFH44063.1"/>
    </source>
</evidence>
<evidence type="ECO:0000259" key="6">
    <source>
        <dbReference type="Pfam" id="PF03828"/>
    </source>
</evidence>
<feature type="compositionally biased region" description="Acidic residues" evidence="5">
    <location>
        <begin position="143"/>
        <end position="152"/>
    </location>
</feature>
<evidence type="ECO:0000259" key="7">
    <source>
        <dbReference type="Pfam" id="PF22600"/>
    </source>
</evidence>
<feature type="compositionally biased region" description="Acidic residues" evidence="5">
    <location>
        <begin position="229"/>
        <end position="244"/>
    </location>
</feature>
<dbReference type="EMBL" id="JPKY01000055">
    <property type="protein sequence ID" value="KFH44063.1"/>
    <property type="molecule type" value="Genomic_DNA"/>
</dbReference>
<dbReference type="HOGENOM" id="CLU_013572_2_0_1"/>
<feature type="compositionally biased region" description="Pro residues" evidence="5">
    <location>
        <begin position="252"/>
        <end position="270"/>
    </location>
</feature>
<dbReference type="CDD" id="cd05402">
    <property type="entry name" value="NT_PAP_TUTase"/>
    <property type="match status" value="1"/>
</dbReference>
<dbReference type="Pfam" id="PF03828">
    <property type="entry name" value="PAP_assoc"/>
    <property type="match status" value="1"/>
</dbReference>
<dbReference type="AlphaFoldDB" id="A0A086T3Y1"/>
<evidence type="ECO:0000256" key="3">
    <source>
        <dbReference type="ARBA" id="ARBA00022723"/>
    </source>
</evidence>
<dbReference type="SUPFAM" id="SSF81631">
    <property type="entry name" value="PAP/OAS1 substrate-binding domain"/>
    <property type="match status" value="1"/>
</dbReference>
<feature type="domain" description="PAP-associated" evidence="6">
    <location>
        <begin position="556"/>
        <end position="614"/>
    </location>
</feature>
<feature type="compositionally biased region" description="Basic and acidic residues" evidence="5">
    <location>
        <begin position="28"/>
        <end position="38"/>
    </location>
</feature>
<evidence type="ECO:0000256" key="1">
    <source>
        <dbReference type="ARBA" id="ARBA00008593"/>
    </source>
</evidence>
<gene>
    <name evidence="8" type="ORF">ACRE_051680</name>
</gene>
<evidence type="ECO:0000256" key="2">
    <source>
        <dbReference type="ARBA" id="ARBA00012388"/>
    </source>
</evidence>
<evidence type="ECO:0000313" key="9">
    <source>
        <dbReference type="Proteomes" id="UP000029964"/>
    </source>
</evidence>
<evidence type="ECO:0000256" key="5">
    <source>
        <dbReference type="SAM" id="MobiDB-lite"/>
    </source>
</evidence>
<protein>
    <recommendedName>
        <fullName evidence="2">polynucleotide adenylyltransferase</fullName>
        <ecNumber evidence="2">2.7.7.19</ecNumber>
    </recommendedName>
</protein>
<dbReference type="GO" id="GO:0003729">
    <property type="term" value="F:mRNA binding"/>
    <property type="evidence" value="ECO:0007669"/>
    <property type="project" value="TreeGrafter"/>
</dbReference>
<dbReference type="EC" id="2.7.7.19" evidence="2"/>
<dbReference type="Gene3D" id="1.10.1410.10">
    <property type="match status" value="1"/>
</dbReference>
<keyword evidence="4" id="KW-0460">Magnesium</keyword>
<dbReference type="GO" id="GO:0031499">
    <property type="term" value="C:TRAMP complex"/>
    <property type="evidence" value="ECO:0007669"/>
    <property type="project" value="TreeGrafter"/>
</dbReference>
<dbReference type="InterPro" id="IPR054708">
    <property type="entry name" value="MTPAP-like_central"/>
</dbReference>
<dbReference type="GO" id="GO:1990817">
    <property type="term" value="F:poly(A) RNA polymerase activity"/>
    <property type="evidence" value="ECO:0007669"/>
    <property type="project" value="UniProtKB-EC"/>
</dbReference>
<feature type="region of interest" description="Disordered" evidence="5">
    <location>
        <begin position="1"/>
        <end position="204"/>
    </location>
</feature>
<feature type="compositionally biased region" description="Polar residues" evidence="5">
    <location>
        <begin position="41"/>
        <end position="50"/>
    </location>
</feature>
<dbReference type="PANTHER" id="PTHR23092">
    <property type="entry name" value="POLY(A) RNA POLYMERASE"/>
    <property type="match status" value="1"/>
</dbReference>
<dbReference type="InterPro" id="IPR002058">
    <property type="entry name" value="PAP_assoc"/>
</dbReference>
<dbReference type="GO" id="GO:0005730">
    <property type="term" value="C:nucleolus"/>
    <property type="evidence" value="ECO:0007669"/>
    <property type="project" value="TreeGrafter"/>
</dbReference>
<name>A0A086T3Y1_HAPC1</name>
<dbReference type="GO" id="GO:0031123">
    <property type="term" value="P:RNA 3'-end processing"/>
    <property type="evidence" value="ECO:0007669"/>
    <property type="project" value="TreeGrafter"/>
</dbReference>
<proteinExistence type="inferred from homology"/>
<comment type="caution">
    <text evidence="8">The sequence shown here is derived from an EMBL/GenBank/DDBJ whole genome shotgun (WGS) entry which is preliminary data.</text>
</comment>
<keyword evidence="9" id="KW-1185">Reference proteome</keyword>
<keyword evidence="3" id="KW-0479">Metal-binding</keyword>
<dbReference type="SUPFAM" id="SSF81301">
    <property type="entry name" value="Nucleotidyltransferase"/>
    <property type="match status" value="1"/>
</dbReference>
<dbReference type="GO" id="GO:0010605">
    <property type="term" value="P:negative regulation of macromolecule metabolic process"/>
    <property type="evidence" value="ECO:0007669"/>
    <property type="project" value="UniProtKB-ARBA"/>
</dbReference>
<organism evidence="8 9">
    <name type="scientific">Hapsidospora chrysogenum (strain ATCC 11550 / CBS 779.69 / DSM 880 / IAM 14645 / JCM 23072 / IMI 49137)</name>
    <name type="common">Acremonium chrysogenum</name>
    <dbReference type="NCBI Taxonomy" id="857340"/>
    <lineage>
        <taxon>Eukaryota</taxon>
        <taxon>Fungi</taxon>
        <taxon>Dikarya</taxon>
        <taxon>Ascomycota</taxon>
        <taxon>Pezizomycotina</taxon>
        <taxon>Sordariomycetes</taxon>
        <taxon>Hypocreomycetidae</taxon>
        <taxon>Hypocreales</taxon>
        <taxon>Bionectriaceae</taxon>
        <taxon>Hapsidospora</taxon>
    </lineage>
</organism>
<feature type="region of interest" description="Disordered" evidence="5">
    <location>
        <begin position="217"/>
        <end position="314"/>
    </location>
</feature>
<dbReference type="STRING" id="857340.A0A086T3Y1"/>
<feature type="compositionally biased region" description="Basic and acidic residues" evidence="5">
    <location>
        <begin position="124"/>
        <end position="142"/>
    </location>
</feature>
<dbReference type="Pfam" id="PF22600">
    <property type="entry name" value="MTPAP-like_central"/>
    <property type="match status" value="1"/>
</dbReference>
<dbReference type="InterPro" id="IPR043519">
    <property type="entry name" value="NT_sf"/>
</dbReference>